<keyword evidence="2" id="KW-1185">Reference proteome</keyword>
<reference evidence="1 2" key="1">
    <citation type="submission" date="2023-02" db="EMBL/GenBank/DDBJ databases">
        <title>LHISI_Scaffold_Assembly.</title>
        <authorList>
            <person name="Stuart O.P."/>
            <person name="Cleave R."/>
            <person name="Magrath M.J.L."/>
            <person name="Mikheyev A.S."/>
        </authorList>
    </citation>
    <scope>NUCLEOTIDE SEQUENCE [LARGE SCALE GENOMIC DNA]</scope>
    <source>
        <strain evidence="1">Daus_M_001</strain>
        <tissue evidence="1">Leg muscle</tissue>
    </source>
</reference>
<organism evidence="1 2">
    <name type="scientific">Dryococelus australis</name>
    <dbReference type="NCBI Taxonomy" id="614101"/>
    <lineage>
        <taxon>Eukaryota</taxon>
        <taxon>Metazoa</taxon>
        <taxon>Ecdysozoa</taxon>
        <taxon>Arthropoda</taxon>
        <taxon>Hexapoda</taxon>
        <taxon>Insecta</taxon>
        <taxon>Pterygota</taxon>
        <taxon>Neoptera</taxon>
        <taxon>Polyneoptera</taxon>
        <taxon>Phasmatodea</taxon>
        <taxon>Verophasmatodea</taxon>
        <taxon>Anareolatae</taxon>
        <taxon>Phasmatidae</taxon>
        <taxon>Eurycanthinae</taxon>
        <taxon>Dryococelus</taxon>
    </lineage>
</organism>
<comment type="caution">
    <text evidence="1">The sequence shown here is derived from an EMBL/GenBank/DDBJ whole genome shotgun (WGS) entry which is preliminary data.</text>
</comment>
<sequence length="197" mass="22647">MGLLVDVVRQGRATTNDDNISRRCFENPKKYVEITRVDGRLIHRLSVILKALSCGYNIDTEAFRKYAFETAQMYVKLYSWFYMPASVHKILIHGSDIMDDMNLPIGQLSEDVQEDRHKEYRLYREHHTRKVSRESTTEYLLHILLISSEPVISILRPLPGKISYSLSSDVLKLLTPCVEVSVTDESETVSDHTTVLA</sequence>
<dbReference type="EMBL" id="JARBHB010000006">
    <property type="protein sequence ID" value="KAJ8881393.1"/>
    <property type="molecule type" value="Genomic_DNA"/>
</dbReference>
<gene>
    <name evidence="1" type="ORF">PR048_017874</name>
</gene>
<protein>
    <submittedName>
        <fullName evidence="1">Uncharacterized protein</fullName>
    </submittedName>
</protein>
<accession>A0ABQ9HBB3</accession>
<name>A0ABQ9HBB3_9NEOP</name>
<proteinExistence type="predicted"/>
<dbReference type="Proteomes" id="UP001159363">
    <property type="component" value="Chromosome 5"/>
</dbReference>
<evidence type="ECO:0000313" key="2">
    <source>
        <dbReference type="Proteomes" id="UP001159363"/>
    </source>
</evidence>
<evidence type="ECO:0000313" key="1">
    <source>
        <dbReference type="EMBL" id="KAJ8881393.1"/>
    </source>
</evidence>